<dbReference type="InterPro" id="IPR008823">
    <property type="entry name" value="RuvB_wg_C"/>
</dbReference>
<dbReference type="RefSeq" id="WP_112430991.1">
    <property type="nucleotide sequence ID" value="NZ_MCIF01000002.1"/>
</dbReference>
<keyword evidence="2 9" id="KW-0547">Nucleotide-binding</keyword>
<dbReference type="InterPro" id="IPR003593">
    <property type="entry name" value="AAA+_ATPase"/>
</dbReference>
<dbReference type="PANTHER" id="PTHR42848">
    <property type="match status" value="1"/>
</dbReference>
<feature type="binding site" evidence="9">
    <location>
        <position position="68"/>
    </location>
    <ligand>
        <name>ATP</name>
        <dbReference type="ChEBI" id="CHEBI:30616"/>
    </ligand>
</feature>
<evidence type="ECO:0000256" key="6">
    <source>
        <dbReference type="ARBA" id="ARBA00023125"/>
    </source>
</evidence>
<feature type="compositionally biased region" description="Low complexity" evidence="10">
    <location>
        <begin position="332"/>
        <end position="351"/>
    </location>
</feature>
<dbReference type="InterPro" id="IPR036388">
    <property type="entry name" value="WH-like_DNA-bd_sf"/>
</dbReference>
<dbReference type="InterPro" id="IPR027417">
    <property type="entry name" value="P-loop_NTPase"/>
</dbReference>
<gene>
    <name evidence="9" type="primary">ruvB</name>
    <name evidence="12" type="ORF">A4R35_15680</name>
</gene>
<dbReference type="EMBL" id="MCIF01000002">
    <property type="protein sequence ID" value="RAQ96978.1"/>
    <property type="molecule type" value="Genomic_DNA"/>
</dbReference>
<keyword evidence="3 9" id="KW-0227">DNA damage</keyword>
<dbReference type="SMART" id="SM00382">
    <property type="entry name" value="AAA"/>
    <property type="match status" value="1"/>
</dbReference>
<comment type="caution">
    <text evidence="9">Lacks conserved residue(s) required for the propagation of feature annotation.</text>
</comment>
<evidence type="ECO:0000256" key="2">
    <source>
        <dbReference type="ARBA" id="ARBA00022741"/>
    </source>
</evidence>
<dbReference type="InterPro" id="IPR041445">
    <property type="entry name" value="AAA_lid_4"/>
</dbReference>
<protein>
    <recommendedName>
        <fullName evidence="9">Holliday junction branch migration complex subunit RuvB</fullName>
        <ecNumber evidence="9">3.6.4.-</ecNumber>
    </recommendedName>
</protein>
<feature type="binding site" evidence="9">
    <location>
        <position position="182"/>
    </location>
    <ligand>
        <name>ATP</name>
        <dbReference type="ChEBI" id="CHEBI:30616"/>
    </ligand>
</feature>
<dbReference type="GO" id="GO:0048476">
    <property type="term" value="C:Holliday junction resolvase complex"/>
    <property type="evidence" value="ECO:0007669"/>
    <property type="project" value="UniProtKB-UniRule"/>
</dbReference>
<dbReference type="InterPro" id="IPR008824">
    <property type="entry name" value="RuvB-like_N"/>
</dbReference>
<proteinExistence type="inferred from homology"/>
<dbReference type="CDD" id="cd00009">
    <property type="entry name" value="AAA"/>
    <property type="match status" value="1"/>
</dbReference>
<dbReference type="Gene3D" id="1.10.8.60">
    <property type="match status" value="1"/>
</dbReference>
<evidence type="ECO:0000256" key="7">
    <source>
        <dbReference type="ARBA" id="ARBA00023172"/>
    </source>
</evidence>
<dbReference type="SUPFAM" id="SSF52540">
    <property type="entry name" value="P-loop containing nucleoside triphosphate hydrolases"/>
    <property type="match status" value="1"/>
</dbReference>
<dbReference type="PANTHER" id="PTHR42848:SF1">
    <property type="entry name" value="HOLLIDAY JUNCTION BRANCH MIGRATION COMPLEX SUBUNIT RUVB"/>
    <property type="match status" value="1"/>
</dbReference>
<feature type="domain" description="AAA+ ATPase" evidence="11">
    <location>
        <begin position="52"/>
        <end position="183"/>
    </location>
</feature>
<evidence type="ECO:0000313" key="12">
    <source>
        <dbReference type="EMBL" id="RAQ96978.1"/>
    </source>
</evidence>
<dbReference type="AlphaFoldDB" id="A0A328VGG1"/>
<dbReference type="Pfam" id="PF05491">
    <property type="entry name" value="WHD_RuvB"/>
    <property type="match status" value="1"/>
</dbReference>
<dbReference type="GO" id="GO:0000400">
    <property type="term" value="F:four-way junction DNA binding"/>
    <property type="evidence" value="ECO:0007669"/>
    <property type="project" value="UniProtKB-UniRule"/>
</dbReference>
<dbReference type="OrthoDB" id="9804478at2"/>
<dbReference type="GO" id="GO:0006281">
    <property type="term" value="P:DNA repair"/>
    <property type="evidence" value="ECO:0007669"/>
    <property type="project" value="UniProtKB-UniRule"/>
</dbReference>
<feature type="region of interest" description="Disordered" evidence="10">
    <location>
        <begin position="332"/>
        <end position="373"/>
    </location>
</feature>
<dbReference type="GO" id="GO:0005737">
    <property type="term" value="C:cytoplasm"/>
    <property type="evidence" value="ECO:0007669"/>
    <property type="project" value="UniProtKB-SubCell"/>
</dbReference>
<keyword evidence="8 9" id="KW-0234">DNA repair</keyword>
<feature type="binding site" evidence="9">
    <location>
        <position position="219"/>
    </location>
    <ligand>
        <name>ATP</name>
        <dbReference type="ChEBI" id="CHEBI:30616"/>
    </ligand>
</feature>
<keyword evidence="5 9" id="KW-0067">ATP-binding</keyword>
<keyword evidence="12" id="KW-0347">Helicase</keyword>
<reference evidence="12 13" key="1">
    <citation type="submission" date="2016-08" db="EMBL/GenBank/DDBJ databases">
        <title>Analysis of Carbohydrate Active Enzymes in Thermogemmatispora T81 Reveals Carbohydrate Degradation Ability.</title>
        <authorList>
            <person name="Tomazini A."/>
            <person name="Lal S."/>
            <person name="Stott M."/>
            <person name="Henrissat B."/>
            <person name="Polikarpov I."/>
            <person name="Sparling R."/>
            <person name="Levin D.B."/>
        </authorList>
    </citation>
    <scope>NUCLEOTIDE SEQUENCE [LARGE SCALE GENOMIC DNA]</scope>
    <source>
        <strain evidence="12 13">T81</strain>
    </source>
</reference>
<accession>A0A328VGG1</accession>
<name>A0A328VGG1_9CHLR</name>
<feature type="binding site" evidence="9">
    <location>
        <position position="66"/>
    </location>
    <ligand>
        <name>ATP</name>
        <dbReference type="ChEBI" id="CHEBI:30616"/>
    </ligand>
</feature>
<evidence type="ECO:0000256" key="1">
    <source>
        <dbReference type="ARBA" id="ARBA00022490"/>
    </source>
</evidence>
<feature type="region of interest" description="Small ATPAse domain (RuvB-S)" evidence="9">
    <location>
        <begin position="183"/>
        <end position="253"/>
    </location>
</feature>
<comment type="subunit">
    <text evidence="9">Homohexamer. Forms an RuvA(8)-RuvB(12)-Holliday junction (HJ) complex. HJ DNA is sandwiched between 2 RuvA tetramers; dsDNA enters through RuvA and exits via RuvB. An RuvB hexamer assembles on each DNA strand where it exits the tetramer. Each RuvB hexamer is contacted by two RuvA subunits (via domain III) on 2 adjacent RuvB subunits; this complex drives branch migration. In the full resolvosome a probable DNA-RuvA(4)-RuvB(12)-RuvC(2) complex forms which resolves the HJ.</text>
</comment>
<comment type="catalytic activity">
    <reaction evidence="9">
        <text>ATP + H2O = ADP + phosphate + H(+)</text>
        <dbReference type="Rhea" id="RHEA:13065"/>
        <dbReference type="ChEBI" id="CHEBI:15377"/>
        <dbReference type="ChEBI" id="CHEBI:15378"/>
        <dbReference type="ChEBI" id="CHEBI:30616"/>
        <dbReference type="ChEBI" id="CHEBI:43474"/>
        <dbReference type="ChEBI" id="CHEBI:456216"/>
    </reaction>
</comment>
<dbReference type="InterPro" id="IPR036390">
    <property type="entry name" value="WH_DNA-bd_sf"/>
</dbReference>
<comment type="function">
    <text evidence="9">The RuvA-RuvB-RuvC complex processes Holliday junction (HJ) DNA during genetic recombination and DNA repair, while the RuvA-RuvB complex plays an important role in the rescue of blocked DNA replication forks via replication fork reversal (RFR). RuvA specifically binds to HJ cruciform DNA, conferring on it an open structure. The RuvB hexamer acts as an ATP-dependent pump, pulling dsDNA into and through the RuvAB complex. RuvB forms 2 homohexamers on either side of HJ DNA bound by 1 or 2 RuvA tetramers; 4 subunits per hexamer contact DNA at a time. Coordinated motions by a converter formed by DNA-disengaged RuvB subunits stimulates ATP hydrolysis and nucleotide exchange. Immobilization of the converter enables RuvB to convert the ATP-contained energy into a lever motion, pulling 2 nucleotides of DNA out of the RuvA tetramer per ATP hydrolyzed, thus driving DNA branch migration. The RuvB motors rotate together with the DNA substrate, which together with the progressing nucleotide cycle form the mechanistic basis for DNA recombination by continuous HJ branch migration. Branch migration allows RuvC to scan DNA until it finds its consensus sequence, where it cleaves and resolves cruciform DNA.</text>
</comment>
<organism evidence="12 13">
    <name type="scientific">Thermogemmatispora tikiterensis</name>
    <dbReference type="NCBI Taxonomy" id="1825093"/>
    <lineage>
        <taxon>Bacteria</taxon>
        <taxon>Bacillati</taxon>
        <taxon>Chloroflexota</taxon>
        <taxon>Ktedonobacteria</taxon>
        <taxon>Thermogemmatisporales</taxon>
        <taxon>Thermogemmatisporaceae</taxon>
        <taxon>Thermogemmatispora</taxon>
    </lineage>
</organism>
<keyword evidence="13" id="KW-1185">Reference proteome</keyword>
<feature type="binding site" evidence="9">
    <location>
        <position position="63"/>
    </location>
    <ligand>
        <name>ATP</name>
        <dbReference type="ChEBI" id="CHEBI:30616"/>
    </ligand>
</feature>
<evidence type="ECO:0000256" key="5">
    <source>
        <dbReference type="ARBA" id="ARBA00022840"/>
    </source>
</evidence>
<feature type="compositionally biased region" description="Polar residues" evidence="10">
    <location>
        <begin position="364"/>
        <end position="373"/>
    </location>
</feature>
<feature type="binding site" evidence="9">
    <location>
        <position position="311"/>
    </location>
    <ligand>
        <name>DNA</name>
        <dbReference type="ChEBI" id="CHEBI:16991"/>
    </ligand>
</feature>
<dbReference type="GO" id="GO:0009378">
    <property type="term" value="F:four-way junction helicase activity"/>
    <property type="evidence" value="ECO:0007669"/>
    <property type="project" value="InterPro"/>
</dbReference>
<dbReference type="NCBIfam" id="TIGR00635">
    <property type="entry name" value="ruvB"/>
    <property type="match status" value="1"/>
</dbReference>
<evidence type="ECO:0000256" key="9">
    <source>
        <dbReference type="HAMAP-Rule" id="MF_00016"/>
    </source>
</evidence>
<evidence type="ECO:0000256" key="8">
    <source>
        <dbReference type="ARBA" id="ARBA00023204"/>
    </source>
</evidence>
<comment type="similarity">
    <text evidence="9">Belongs to the RuvB family.</text>
</comment>
<comment type="subcellular location">
    <subcellularLocation>
        <location evidence="9">Cytoplasm</location>
    </subcellularLocation>
</comment>
<dbReference type="HAMAP" id="MF_00016">
    <property type="entry name" value="DNA_HJ_migration_RuvB"/>
    <property type="match status" value="1"/>
</dbReference>
<keyword evidence="1 9" id="KW-0963">Cytoplasm</keyword>
<comment type="domain">
    <text evidence="9">Has 3 domains, the large (RuvB-L) and small ATPase (RuvB-S) domains and the C-terminal head (RuvB-H) domain. The head domain binds DNA, while the ATPase domains jointly bind ATP, ADP or are empty depending on the state of the subunit in the translocation cycle. During a single DNA translocation step the structure of each domain remains the same, but their relative positions change.</text>
</comment>
<dbReference type="Pfam" id="PF17864">
    <property type="entry name" value="AAA_lid_4"/>
    <property type="match status" value="1"/>
</dbReference>
<dbReference type="EC" id="3.6.4.-" evidence="9"/>
<evidence type="ECO:0000256" key="4">
    <source>
        <dbReference type="ARBA" id="ARBA00022801"/>
    </source>
</evidence>
<feature type="binding site" evidence="9">
    <location>
        <position position="22"/>
    </location>
    <ligand>
        <name>ATP</name>
        <dbReference type="ChEBI" id="CHEBI:30616"/>
    </ligand>
</feature>
<feature type="binding site" evidence="9">
    <location>
        <position position="172"/>
    </location>
    <ligand>
        <name>ATP</name>
        <dbReference type="ChEBI" id="CHEBI:30616"/>
    </ligand>
</feature>
<evidence type="ECO:0000313" key="13">
    <source>
        <dbReference type="Proteomes" id="UP000248706"/>
    </source>
</evidence>
<dbReference type="GO" id="GO:0016887">
    <property type="term" value="F:ATP hydrolysis activity"/>
    <property type="evidence" value="ECO:0007669"/>
    <property type="project" value="RHEA"/>
</dbReference>
<feature type="binding site" evidence="9">
    <location>
        <position position="316"/>
    </location>
    <ligand>
        <name>DNA</name>
        <dbReference type="ChEBI" id="CHEBI:16991"/>
    </ligand>
</feature>
<keyword evidence="6 9" id="KW-0238">DNA-binding</keyword>
<dbReference type="Pfam" id="PF05496">
    <property type="entry name" value="RuvB_N"/>
    <property type="match status" value="1"/>
</dbReference>
<keyword evidence="7 9" id="KW-0233">DNA recombination</keyword>
<evidence type="ECO:0000256" key="3">
    <source>
        <dbReference type="ARBA" id="ARBA00022763"/>
    </source>
</evidence>
<dbReference type="NCBIfam" id="NF000868">
    <property type="entry name" value="PRK00080.1"/>
    <property type="match status" value="1"/>
</dbReference>
<dbReference type="SUPFAM" id="SSF46785">
    <property type="entry name" value="Winged helix' DNA-binding domain"/>
    <property type="match status" value="1"/>
</dbReference>
<dbReference type="InterPro" id="IPR004605">
    <property type="entry name" value="DNA_helicase_Holl-junc_RuvB"/>
</dbReference>
<evidence type="ECO:0000259" key="11">
    <source>
        <dbReference type="SMART" id="SM00382"/>
    </source>
</evidence>
<dbReference type="Proteomes" id="UP000248706">
    <property type="component" value="Unassembled WGS sequence"/>
</dbReference>
<dbReference type="GO" id="GO:0006310">
    <property type="term" value="P:DNA recombination"/>
    <property type="evidence" value="ECO:0007669"/>
    <property type="project" value="UniProtKB-UniRule"/>
</dbReference>
<feature type="binding site" evidence="9">
    <location>
        <position position="67"/>
    </location>
    <ligand>
        <name>Mg(2+)</name>
        <dbReference type="ChEBI" id="CHEBI:18420"/>
    </ligand>
</feature>
<sequence>MSDRLVSPRVSQEEEIIESSLRPRRLSEYIGQERIKENLAILLEAARRRNEPVDHVLLYGPPGLGKTTLCNIIAAEMGVNLKTTSGPAIEHAGDLASILTSLQEGEVLFIDEIHRLSRAVEERLYSAMEDFAIDVVIGKGPGARSLRISLPPFTVVGATTRVGALSAPLRDRFGAIYRLEYYSVEALKQILRRSARILRVPADEDGIEEIAARARGTPRIVNRLLRRVRDYAQVKADGVITREIARAALDALEIDHIGLDLTDRHLLLTIIHKFDGGPVGLETLAASTSEDPETIEDVYEPYLLQLGFIARTPRGRVATRLAYEHLGLNPPAAGLGGRSPAAQGPAASGGPELWTAGEAHERSTASSGSEGED</sequence>
<comment type="caution">
    <text evidence="12">The sequence shown here is derived from an EMBL/GenBank/DDBJ whole genome shotgun (WGS) entry which is preliminary data.</text>
</comment>
<feature type="region of interest" description="Head domain (RuvB-H)" evidence="9">
    <location>
        <begin position="256"/>
        <end position="373"/>
    </location>
</feature>
<dbReference type="Gene3D" id="1.10.10.10">
    <property type="entry name" value="Winged helix-like DNA-binding domain superfamily/Winged helix DNA-binding domain"/>
    <property type="match status" value="1"/>
</dbReference>
<evidence type="ECO:0000256" key="10">
    <source>
        <dbReference type="SAM" id="MobiDB-lite"/>
    </source>
</evidence>
<dbReference type="Gene3D" id="3.40.50.300">
    <property type="entry name" value="P-loop containing nucleotide triphosphate hydrolases"/>
    <property type="match status" value="1"/>
</dbReference>
<feature type="binding site" evidence="9">
    <location>
        <position position="21"/>
    </location>
    <ligand>
        <name>ATP</name>
        <dbReference type="ChEBI" id="CHEBI:30616"/>
    </ligand>
</feature>
<dbReference type="GO" id="GO:0005524">
    <property type="term" value="F:ATP binding"/>
    <property type="evidence" value="ECO:0007669"/>
    <property type="project" value="UniProtKB-UniRule"/>
</dbReference>
<keyword evidence="4 9" id="KW-0378">Hydrolase</keyword>
<feature type="binding site" evidence="9">
    <location>
        <begin position="129"/>
        <end position="131"/>
    </location>
    <ligand>
        <name>ATP</name>
        <dbReference type="ChEBI" id="CHEBI:30616"/>
    </ligand>
</feature>
<feature type="binding site" evidence="9">
    <location>
        <position position="67"/>
    </location>
    <ligand>
        <name>ATP</name>
        <dbReference type="ChEBI" id="CHEBI:30616"/>
    </ligand>
</feature>
<feature type="region of interest" description="Large ATPase domain (RuvB-L)" evidence="9">
    <location>
        <begin position="2"/>
        <end position="182"/>
    </location>
</feature>